<dbReference type="InterPro" id="IPR051708">
    <property type="entry name" value="Plant_Aspart_Prot_A1"/>
</dbReference>
<comment type="caution">
    <text evidence="5">The sequence shown here is derived from an EMBL/GenBank/DDBJ whole genome shotgun (WGS) entry which is preliminary data.</text>
</comment>
<accession>A0AAW0KMT2</accession>
<dbReference type="Pfam" id="PF14543">
    <property type="entry name" value="TAXi_N"/>
    <property type="match status" value="1"/>
</dbReference>
<dbReference type="Proteomes" id="UP000237347">
    <property type="component" value="Unassembled WGS sequence"/>
</dbReference>
<reference evidence="5 6" key="1">
    <citation type="journal article" date="2018" name="Sci. Data">
        <title>The draft genome sequence of cork oak.</title>
        <authorList>
            <person name="Ramos A.M."/>
            <person name="Usie A."/>
            <person name="Barbosa P."/>
            <person name="Barros P.M."/>
            <person name="Capote T."/>
            <person name="Chaves I."/>
            <person name="Simoes F."/>
            <person name="Abreu I."/>
            <person name="Carrasquinho I."/>
            <person name="Faro C."/>
            <person name="Guimaraes J.B."/>
            <person name="Mendonca D."/>
            <person name="Nobrega F."/>
            <person name="Rodrigues L."/>
            <person name="Saibo N.J.M."/>
            <person name="Varela M.C."/>
            <person name="Egas C."/>
            <person name="Matos J."/>
            <person name="Miguel C.M."/>
            <person name="Oliveira M.M."/>
            <person name="Ricardo C.P."/>
            <person name="Goncalves S."/>
        </authorList>
    </citation>
    <scope>NUCLEOTIDE SEQUENCE [LARGE SCALE GENOMIC DNA]</scope>
    <source>
        <strain evidence="6">cv. HL8</strain>
    </source>
</reference>
<keyword evidence="2" id="KW-0645">Protease</keyword>
<dbReference type="SUPFAM" id="SSF50630">
    <property type="entry name" value="Acid proteases"/>
    <property type="match status" value="1"/>
</dbReference>
<dbReference type="InterPro" id="IPR021109">
    <property type="entry name" value="Peptidase_aspartic_dom_sf"/>
</dbReference>
<feature type="domain" description="Peptidase A1" evidence="4">
    <location>
        <begin position="1"/>
        <end position="301"/>
    </location>
</feature>
<proteinExistence type="inferred from homology"/>
<gene>
    <name evidence="5" type="primary">CDR1_16</name>
    <name evidence="5" type="ORF">CFP56_017583</name>
</gene>
<keyword evidence="6" id="KW-1185">Reference proteome</keyword>
<evidence type="ECO:0000313" key="5">
    <source>
        <dbReference type="EMBL" id="KAK7839743.1"/>
    </source>
</evidence>
<keyword evidence="3" id="KW-0378">Hydrolase</keyword>
<dbReference type="PANTHER" id="PTHR47967">
    <property type="entry name" value="OS07G0603500 PROTEIN-RELATED"/>
    <property type="match status" value="1"/>
</dbReference>
<dbReference type="PROSITE" id="PS00141">
    <property type="entry name" value="ASP_PROTEASE"/>
    <property type="match status" value="1"/>
</dbReference>
<evidence type="ECO:0000313" key="6">
    <source>
        <dbReference type="Proteomes" id="UP000237347"/>
    </source>
</evidence>
<dbReference type="PANTHER" id="PTHR47967:SF128">
    <property type="entry name" value="ASPARTIC PROTEINASE CDR1-LIKE"/>
    <property type="match status" value="1"/>
</dbReference>
<dbReference type="Pfam" id="PF14541">
    <property type="entry name" value="TAXi_C"/>
    <property type="match status" value="1"/>
</dbReference>
<dbReference type="AlphaFoldDB" id="A0AAW0KMT2"/>
<dbReference type="GO" id="GO:0004190">
    <property type="term" value="F:aspartic-type endopeptidase activity"/>
    <property type="evidence" value="ECO:0007669"/>
    <property type="project" value="InterPro"/>
</dbReference>
<sequence length="308" mass="33450">MVAFDDCEGIERIKTTPVVWNRVSAEMVVEVDGYGGGEDEGSSGFRSALIEGDGLSSGLIRSTEAGSGIIGLGGGPLSLVSHLNKYIGGKFSYCFVPTTSNVSSKINFGTNGLVFGKGVVSTPLVAKKPSTYYYRALVLGTQRLPIGASSEASASNVGNMIIDSGTTYTFLPPEFHKDLVSALLKTIHAKRVKCGGKATFVDQKDKKQLSFYIKSLNSQRRWRIVLYIKLSKGDLDIPIITAHFTDADVKLKLINTFARMNDVLVCFTMIPSPDNLAIFGNLAEINFLVRYDLEAKKVSFKHADCTKH</sequence>
<dbReference type="EMBL" id="PKMF04000277">
    <property type="protein sequence ID" value="KAK7839743.1"/>
    <property type="molecule type" value="Genomic_DNA"/>
</dbReference>
<evidence type="ECO:0000259" key="4">
    <source>
        <dbReference type="PROSITE" id="PS51767"/>
    </source>
</evidence>
<evidence type="ECO:0000256" key="1">
    <source>
        <dbReference type="ARBA" id="ARBA00007447"/>
    </source>
</evidence>
<dbReference type="InterPro" id="IPR001969">
    <property type="entry name" value="Aspartic_peptidase_AS"/>
</dbReference>
<organism evidence="5 6">
    <name type="scientific">Quercus suber</name>
    <name type="common">Cork oak</name>
    <dbReference type="NCBI Taxonomy" id="58331"/>
    <lineage>
        <taxon>Eukaryota</taxon>
        <taxon>Viridiplantae</taxon>
        <taxon>Streptophyta</taxon>
        <taxon>Embryophyta</taxon>
        <taxon>Tracheophyta</taxon>
        <taxon>Spermatophyta</taxon>
        <taxon>Magnoliopsida</taxon>
        <taxon>eudicotyledons</taxon>
        <taxon>Gunneridae</taxon>
        <taxon>Pentapetalae</taxon>
        <taxon>rosids</taxon>
        <taxon>fabids</taxon>
        <taxon>Fagales</taxon>
        <taxon>Fagaceae</taxon>
        <taxon>Quercus</taxon>
    </lineage>
</organism>
<evidence type="ECO:0000256" key="2">
    <source>
        <dbReference type="ARBA" id="ARBA00022670"/>
    </source>
</evidence>
<dbReference type="Gene3D" id="2.40.70.10">
    <property type="entry name" value="Acid Proteases"/>
    <property type="match status" value="2"/>
</dbReference>
<dbReference type="InterPro" id="IPR032799">
    <property type="entry name" value="TAXi_C"/>
</dbReference>
<dbReference type="GO" id="GO:0006508">
    <property type="term" value="P:proteolysis"/>
    <property type="evidence" value="ECO:0007669"/>
    <property type="project" value="UniProtKB-KW"/>
</dbReference>
<dbReference type="InterPro" id="IPR033121">
    <property type="entry name" value="PEPTIDASE_A1"/>
</dbReference>
<dbReference type="GO" id="GO:0005576">
    <property type="term" value="C:extracellular region"/>
    <property type="evidence" value="ECO:0007669"/>
    <property type="project" value="TreeGrafter"/>
</dbReference>
<evidence type="ECO:0000256" key="3">
    <source>
        <dbReference type="ARBA" id="ARBA00022801"/>
    </source>
</evidence>
<dbReference type="PROSITE" id="PS51767">
    <property type="entry name" value="PEPTIDASE_A1"/>
    <property type="match status" value="1"/>
</dbReference>
<name>A0AAW0KMT2_QUESU</name>
<comment type="similarity">
    <text evidence="1">Belongs to the peptidase A1 family.</text>
</comment>
<protein>
    <submittedName>
        <fullName evidence="5">Aspartic proteinase cdr1</fullName>
    </submittedName>
</protein>
<dbReference type="InterPro" id="IPR032861">
    <property type="entry name" value="TAXi_N"/>
</dbReference>